<evidence type="ECO:0000259" key="7">
    <source>
        <dbReference type="Pfam" id="PF00892"/>
    </source>
</evidence>
<evidence type="ECO:0000256" key="4">
    <source>
        <dbReference type="ARBA" id="ARBA00022989"/>
    </source>
</evidence>
<dbReference type="PANTHER" id="PTHR32322:SF2">
    <property type="entry name" value="EAMA DOMAIN-CONTAINING PROTEIN"/>
    <property type="match status" value="1"/>
</dbReference>
<evidence type="ECO:0000313" key="9">
    <source>
        <dbReference type="Proteomes" id="UP000662857"/>
    </source>
</evidence>
<proteinExistence type="inferred from homology"/>
<feature type="transmembrane region" description="Helical" evidence="6">
    <location>
        <begin position="90"/>
        <end position="111"/>
    </location>
</feature>
<feature type="transmembrane region" description="Helical" evidence="6">
    <location>
        <begin position="34"/>
        <end position="58"/>
    </location>
</feature>
<keyword evidence="5 6" id="KW-0472">Membrane</keyword>
<dbReference type="InterPro" id="IPR037185">
    <property type="entry name" value="EmrE-like"/>
</dbReference>
<keyword evidence="4 6" id="KW-1133">Transmembrane helix</keyword>
<keyword evidence="3 6" id="KW-0812">Transmembrane</keyword>
<protein>
    <submittedName>
        <fullName evidence="8">EamA family transporter</fullName>
    </submittedName>
</protein>
<evidence type="ECO:0000256" key="6">
    <source>
        <dbReference type="SAM" id="Phobius"/>
    </source>
</evidence>
<comment type="subcellular location">
    <subcellularLocation>
        <location evidence="1">Membrane</location>
        <topology evidence="1">Multi-pass membrane protein</topology>
    </subcellularLocation>
</comment>
<accession>A0A895YLM3</accession>
<comment type="similarity">
    <text evidence="2">Belongs to the EamA transporter family.</text>
</comment>
<evidence type="ECO:0000313" key="8">
    <source>
        <dbReference type="EMBL" id="QSB16865.1"/>
    </source>
</evidence>
<evidence type="ECO:0000256" key="5">
    <source>
        <dbReference type="ARBA" id="ARBA00023136"/>
    </source>
</evidence>
<evidence type="ECO:0000256" key="3">
    <source>
        <dbReference type="ARBA" id="ARBA00022692"/>
    </source>
</evidence>
<dbReference type="InterPro" id="IPR000620">
    <property type="entry name" value="EamA_dom"/>
</dbReference>
<feature type="transmembrane region" description="Helical" evidence="6">
    <location>
        <begin position="180"/>
        <end position="201"/>
    </location>
</feature>
<dbReference type="GO" id="GO:0016020">
    <property type="term" value="C:membrane"/>
    <property type="evidence" value="ECO:0007669"/>
    <property type="project" value="UniProtKB-SubCell"/>
</dbReference>
<reference evidence="8" key="1">
    <citation type="submission" date="2021-02" db="EMBL/GenBank/DDBJ databases">
        <title>Natrosporangium hydrolyticum gen. nov., sp. nov, a haloalkaliphilic actinobacterium from a soda solonchak soil.</title>
        <authorList>
            <person name="Sorokin D.Y."/>
            <person name="Khijniak T.V."/>
            <person name="Zakharycheva A.P."/>
            <person name="Boueva O.V."/>
            <person name="Ariskina E.V."/>
            <person name="Hahnke R.L."/>
            <person name="Bunk B."/>
            <person name="Sproer C."/>
            <person name="Schumann P."/>
            <person name="Evtushenko L.I."/>
            <person name="Kublanov I.V."/>
        </authorList>
    </citation>
    <scope>NUCLEOTIDE SEQUENCE</scope>
    <source>
        <strain evidence="8">DSM 106523</strain>
    </source>
</reference>
<organism evidence="8 9">
    <name type="scientific">Natronosporangium hydrolyticum</name>
    <dbReference type="NCBI Taxonomy" id="2811111"/>
    <lineage>
        <taxon>Bacteria</taxon>
        <taxon>Bacillati</taxon>
        <taxon>Actinomycetota</taxon>
        <taxon>Actinomycetes</taxon>
        <taxon>Micromonosporales</taxon>
        <taxon>Micromonosporaceae</taxon>
        <taxon>Natronosporangium</taxon>
    </lineage>
</organism>
<name>A0A895YLM3_9ACTN</name>
<feature type="transmembrane region" description="Helical" evidence="6">
    <location>
        <begin position="262"/>
        <end position="283"/>
    </location>
</feature>
<dbReference type="PANTHER" id="PTHR32322">
    <property type="entry name" value="INNER MEMBRANE TRANSPORTER"/>
    <property type="match status" value="1"/>
</dbReference>
<feature type="domain" description="EamA" evidence="7">
    <location>
        <begin position="145"/>
        <end position="278"/>
    </location>
</feature>
<feature type="transmembrane region" description="Helical" evidence="6">
    <location>
        <begin position="147"/>
        <end position="168"/>
    </location>
</feature>
<sequence length="302" mass="30640">MLVLIAAVLWGTTGTTQALAPADATTLAVAATRLGIGGFTMFAWALLAKGAAGMLACWGRSTWRLTLIGIGAVAAYQTLFFSAVRDTGVAVGTLVAIGSAPLVTGLLGIALAERVNRAWGIATAVTIVGLGMLLIPNGTAAVSLPGVGYAFGAAVSYSTYVVVSRMLLARAVDGQVVVGTMFGLASIPLLVATSGSGYGWLGNGAGLLAGLWLGLGATAIPYLVWIRGLRTTPAATATTVSLAEPLTASLLGLLLLREPTTMWTIAGMIVIVAGLAITGWSAADRAPTKVSRSPRLDQPPHQ</sequence>
<dbReference type="EMBL" id="CP070499">
    <property type="protein sequence ID" value="QSB16865.1"/>
    <property type="molecule type" value="Genomic_DNA"/>
</dbReference>
<gene>
    <name evidence="8" type="ORF">JQS43_11600</name>
</gene>
<dbReference type="AlphaFoldDB" id="A0A895YLM3"/>
<evidence type="ECO:0000256" key="2">
    <source>
        <dbReference type="ARBA" id="ARBA00007362"/>
    </source>
</evidence>
<feature type="transmembrane region" description="Helical" evidence="6">
    <location>
        <begin position="118"/>
        <end position="135"/>
    </location>
</feature>
<evidence type="ECO:0000256" key="1">
    <source>
        <dbReference type="ARBA" id="ARBA00004141"/>
    </source>
</evidence>
<dbReference type="Proteomes" id="UP000662857">
    <property type="component" value="Chromosome"/>
</dbReference>
<feature type="transmembrane region" description="Helical" evidence="6">
    <location>
        <begin position="65"/>
        <end position="84"/>
    </location>
</feature>
<dbReference type="SUPFAM" id="SSF103481">
    <property type="entry name" value="Multidrug resistance efflux transporter EmrE"/>
    <property type="match status" value="2"/>
</dbReference>
<dbReference type="Gene3D" id="1.10.3730.20">
    <property type="match status" value="1"/>
</dbReference>
<feature type="transmembrane region" description="Helical" evidence="6">
    <location>
        <begin position="237"/>
        <end position="256"/>
    </location>
</feature>
<dbReference type="InterPro" id="IPR050638">
    <property type="entry name" value="AA-Vitamin_Transporters"/>
</dbReference>
<dbReference type="RefSeq" id="WP_239679102.1">
    <property type="nucleotide sequence ID" value="NZ_CP070499.1"/>
</dbReference>
<dbReference type="Pfam" id="PF00892">
    <property type="entry name" value="EamA"/>
    <property type="match status" value="2"/>
</dbReference>
<feature type="domain" description="EamA" evidence="7">
    <location>
        <begin position="2"/>
        <end position="134"/>
    </location>
</feature>
<feature type="transmembrane region" description="Helical" evidence="6">
    <location>
        <begin position="207"/>
        <end position="225"/>
    </location>
</feature>
<keyword evidence="9" id="KW-1185">Reference proteome</keyword>
<dbReference type="KEGG" id="nhy:JQS43_11600"/>